<dbReference type="InterPro" id="IPR003699">
    <property type="entry name" value="QueA"/>
</dbReference>
<dbReference type="EMBL" id="DSBW01000181">
    <property type="protein sequence ID" value="HED31633.1"/>
    <property type="molecule type" value="Genomic_DNA"/>
</dbReference>
<dbReference type="InterPro" id="IPR036100">
    <property type="entry name" value="QueA_sf"/>
</dbReference>
<dbReference type="GO" id="GO:0008616">
    <property type="term" value="P:tRNA queuosine(34) biosynthetic process"/>
    <property type="evidence" value="ECO:0007669"/>
    <property type="project" value="UniProtKB-UniRule"/>
</dbReference>
<evidence type="ECO:0000256" key="5">
    <source>
        <dbReference type="HAMAP-Rule" id="MF_00113"/>
    </source>
</evidence>
<evidence type="ECO:0000256" key="1">
    <source>
        <dbReference type="ARBA" id="ARBA00022490"/>
    </source>
</evidence>
<dbReference type="SUPFAM" id="SSF111337">
    <property type="entry name" value="QueA-like"/>
    <property type="match status" value="1"/>
</dbReference>
<dbReference type="UniPathway" id="UPA00392"/>
<name>A0A831SVN8_PROAE</name>
<dbReference type="InterPro" id="IPR042118">
    <property type="entry name" value="QueA_dom1"/>
</dbReference>
<dbReference type="HAMAP" id="MF_00113">
    <property type="entry name" value="QueA"/>
    <property type="match status" value="1"/>
</dbReference>
<evidence type="ECO:0000313" key="6">
    <source>
        <dbReference type="EMBL" id="HED31633.1"/>
    </source>
</evidence>
<comment type="pathway">
    <text evidence="5">tRNA modification; tRNA-queuosine biosynthesis.</text>
</comment>
<comment type="similarity">
    <text evidence="5">Belongs to the QueA family.</text>
</comment>
<comment type="subunit">
    <text evidence="5">Monomer.</text>
</comment>
<accession>A0A831SVN8</accession>
<keyword evidence="6" id="KW-0328">Glycosyltransferase</keyword>
<proteinExistence type="inferred from homology"/>
<dbReference type="NCBIfam" id="TIGR00113">
    <property type="entry name" value="queA"/>
    <property type="match status" value="1"/>
</dbReference>
<comment type="caution">
    <text evidence="6">The sequence shown here is derived from an EMBL/GenBank/DDBJ whole genome shotgun (WGS) entry which is preliminary data.</text>
</comment>
<dbReference type="PANTHER" id="PTHR30307">
    <property type="entry name" value="S-ADENOSYLMETHIONINE:TRNA RIBOSYLTRANSFERASE-ISOMERASE"/>
    <property type="match status" value="1"/>
</dbReference>
<dbReference type="GO" id="GO:0051075">
    <property type="term" value="F:S-adenosylmethionine:tRNA ribosyltransferase-isomerase activity"/>
    <property type="evidence" value="ECO:0007669"/>
    <property type="project" value="UniProtKB-EC"/>
</dbReference>
<sequence>MKVSGFDYNLPQERIAVYPPEERGSTRLEVLDRSSGEIGHARYTDIGRFLGAGDLLVLNNSRVVQARMHGSKTSGGKVELVLLEKHREEQERVMYRGRLKAGDVIVAHGQELIVRFVEGEGVAVLEAVSGEALSAVFARYGQTPIPPYLQRNAEEVDRERYQTVFAEIPGSVAAPTASLNMTPRMLEELRLKGVGIAYVTLHVGLGTFMPIRVDDLSEHVMHREFYSIPERTVAAIRSARERKGRVVALGTTVTRALEHAAESLLDGDGHEVLEGEADIFIYPGYRFRVIDSLLTNFHAPRSTVLMLTAAFAGKELLRKAYGEALERNYRFLSYGDSMLIL</sequence>
<keyword evidence="2 5" id="KW-0808">Transferase</keyword>
<dbReference type="PANTHER" id="PTHR30307:SF0">
    <property type="entry name" value="S-ADENOSYLMETHIONINE:TRNA RIBOSYLTRANSFERASE-ISOMERASE"/>
    <property type="match status" value="1"/>
</dbReference>
<dbReference type="Proteomes" id="UP000886335">
    <property type="component" value="Unassembled WGS sequence"/>
</dbReference>
<comment type="function">
    <text evidence="5">Transfers and isomerizes the ribose moiety from AdoMet to the 7-aminomethyl group of 7-deazaguanine (preQ1-tRNA) to give epoxyqueuosine (oQ-tRNA).</text>
</comment>
<dbReference type="InterPro" id="IPR042119">
    <property type="entry name" value="QueA_dom2"/>
</dbReference>
<organism evidence="6">
    <name type="scientific">Prosthecochloris aestuarii</name>
    <dbReference type="NCBI Taxonomy" id="1102"/>
    <lineage>
        <taxon>Bacteria</taxon>
        <taxon>Pseudomonadati</taxon>
        <taxon>Chlorobiota</taxon>
        <taxon>Chlorobiia</taxon>
        <taxon>Chlorobiales</taxon>
        <taxon>Chlorobiaceae</taxon>
        <taxon>Prosthecochloris</taxon>
    </lineage>
</organism>
<reference evidence="6" key="1">
    <citation type="journal article" date="2020" name="mSystems">
        <title>Genome- and Community-Level Interaction Insights into Carbon Utilization and Element Cycling Functions of Hydrothermarchaeota in Hydrothermal Sediment.</title>
        <authorList>
            <person name="Zhou Z."/>
            <person name="Liu Y."/>
            <person name="Xu W."/>
            <person name="Pan J."/>
            <person name="Luo Z.H."/>
            <person name="Li M."/>
        </authorList>
    </citation>
    <scope>NUCLEOTIDE SEQUENCE [LARGE SCALE GENOMIC DNA]</scope>
    <source>
        <strain evidence="6">SpSt-1181</strain>
    </source>
</reference>
<evidence type="ECO:0000256" key="3">
    <source>
        <dbReference type="ARBA" id="ARBA00022691"/>
    </source>
</evidence>
<comment type="catalytic activity">
    <reaction evidence="5">
        <text>7-aminomethyl-7-carbaguanosine(34) in tRNA + S-adenosyl-L-methionine = epoxyqueuosine(34) in tRNA + adenine + L-methionine + 2 H(+)</text>
        <dbReference type="Rhea" id="RHEA:32155"/>
        <dbReference type="Rhea" id="RHEA-COMP:10342"/>
        <dbReference type="Rhea" id="RHEA-COMP:18582"/>
        <dbReference type="ChEBI" id="CHEBI:15378"/>
        <dbReference type="ChEBI" id="CHEBI:16708"/>
        <dbReference type="ChEBI" id="CHEBI:57844"/>
        <dbReference type="ChEBI" id="CHEBI:59789"/>
        <dbReference type="ChEBI" id="CHEBI:82833"/>
        <dbReference type="ChEBI" id="CHEBI:194443"/>
        <dbReference type="EC" id="2.4.99.17"/>
    </reaction>
</comment>
<dbReference type="AlphaFoldDB" id="A0A831SVN8"/>
<dbReference type="Pfam" id="PF02547">
    <property type="entry name" value="Queuosine_synth"/>
    <property type="match status" value="1"/>
</dbReference>
<dbReference type="EC" id="2.4.99.17" evidence="5"/>
<dbReference type="GO" id="GO:0005737">
    <property type="term" value="C:cytoplasm"/>
    <property type="evidence" value="ECO:0007669"/>
    <property type="project" value="UniProtKB-SubCell"/>
</dbReference>
<dbReference type="NCBIfam" id="NF001140">
    <property type="entry name" value="PRK00147.1"/>
    <property type="match status" value="1"/>
</dbReference>
<comment type="subcellular location">
    <subcellularLocation>
        <location evidence="5">Cytoplasm</location>
    </subcellularLocation>
</comment>
<dbReference type="Gene3D" id="2.40.10.240">
    <property type="entry name" value="QueA-like"/>
    <property type="match status" value="1"/>
</dbReference>
<dbReference type="Gene3D" id="3.40.1780.10">
    <property type="entry name" value="QueA-like"/>
    <property type="match status" value="1"/>
</dbReference>
<keyword evidence="3 5" id="KW-0949">S-adenosyl-L-methionine</keyword>
<evidence type="ECO:0000256" key="4">
    <source>
        <dbReference type="ARBA" id="ARBA00022785"/>
    </source>
</evidence>
<evidence type="ECO:0000256" key="2">
    <source>
        <dbReference type="ARBA" id="ARBA00022679"/>
    </source>
</evidence>
<gene>
    <name evidence="5 6" type="primary">queA</name>
    <name evidence="6" type="ORF">ENN50_08170</name>
</gene>
<protein>
    <recommendedName>
        <fullName evidence="5">S-adenosylmethionine:tRNA ribosyltransferase-isomerase</fullName>
        <ecNumber evidence="5">2.4.99.17</ecNumber>
    </recommendedName>
    <alternativeName>
        <fullName evidence="5">Queuosine biosynthesis protein QueA</fullName>
    </alternativeName>
</protein>
<keyword evidence="1 5" id="KW-0963">Cytoplasm</keyword>
<keyword evidence="4 5" id="KW-0671">Queuosine biosynthesis</keyword>